<keyword evidence="2" id="KW-1185">Reference proteome</keyword>
<feature type="compositionally biased region" description="Polar residues" evidence="1">
    <location>
        <begin position="9"/>
        <end position="31"/>
    </location>
</feature>
<feature type="region of interest" description="Disordered" evidence="1">
    <location>
        <begin position="112"/>
        <end position="221"/>
    </location>
</feature>
<evidence type="ECO:0000313" key="2">
    <source>
        <dbReference type="Proteomes" id="UP000079169"/>
    </source>
</evidence>
<feature type="compositionally biased region" description="Low complexity" evidence="1">
    <location>
        <begin position="89"/>
        <end position="98"/>
    </location>
</feature>
<organism evidence="2 3">
    <name type="scientific">Diaphorina citri</name>
    <name type="common">Asian citrus psyllid</name>
    <dbReference type="NCBI Taxonomy" id="121845"/>
    <lineage>
        <taxon>Eukaryota</taxon>
        <taxon>Metazoa</taxon>
        <taxon>Ecdysozoa</taxon>
        <taxon>Arthropoda</taxon>
        <taxon>Hexapoda</taxon>
        <taxon>Insecta</taxon>
        <taxon>Pterygota</taxon>
        <taxon>Neoptera</taxon>
        <taxon>Paraneoptera</taxon>
        <taxon>Hemiptera</taxon>
        <taxon>Sternorrhyncha</taxon>
        <taxon>Psylloidea</taxon>
        <taxon>Psyllidae</taxon>
        <taxon>Diaphorininae</taxon>
        <taxon>Diaphorina</taxon>
    </lineage>
</organism>
<evidence type="ECO:0000313" key="3">
    <source>
        <dbReference type="RefSeq" id="XP_017302027.1"/>
    </source>
</evidence>
<feature type="region of interest" description="Disordered" evidence="1">
    <location>
        <begin position="1"/>
        <end position="98"/>
    </location>
</feature>
<evidence type="ECO:0000256" key="1">
    <source>
        <dbReference type="SAM" id="MobiDB-lite"/>
    </source>
</evidence>
<dbReference type="PaxDb" id="121845-A0A1S4EIX1"/>
<protein>
    <submittedName>
        <fullName evidence="3">Bromodomain-containing protein DDB_G0280777-like</fullName>
    </submittedName>
</protein>
<feature type="compositionally biased region" description="Basic and acidic residues" evidence="1">
    <location>
        <begin position="33"/>
        <end position="45"/>
    </location>
</feature>
<feature type="compositionally biased region" description="Polar residues" evidence="1">
    <location>
        <begin position="50"/>
        <end position="76"/>
    </location>
</feature>
<dbReference type="GeneID" id="108253138"/>
<feature type="compositionally biased region" description="Polar residues" evidence="1">
    <location>
        <begin position="185"/>
        <end position="194"/>
    </location>
</feature>
<dbReference type="Proteomes" id="UP000079169">
    <property type="component" value="Unplaced"/>
</dbReference>
<feature type="compositionally biased region" description="Basic and acidic residues" evidence="1">
    <location>
        <begin position="211"/>
        <end position="221"/>
    </location>
</feature>
<dbReference type="KEGG" id="dci:108253138"/>
<dbReference type="RefSeq" id="XP_017302027.1">
    <property type="nucleotide sequence ID" value="XM_017446538.2"/>
</dbReference>
<name>A0A1S4EIX1_DIACI</name>
<gene>
    <name evidence="3" type="primary">LOC108253138</name>
</gene>
<sequence length="347" mass="39608">MNEEKRNSQHMNFNPQELNVNQGARKSQDSNTNEEKNSQHMDLNQHRNRNSQNEENIISSRKNLNQRGRNSQNSNINEEKRNSQHIDVNQNNRNSQNEENIISSRKNLIQHRNSQDMNQHRKSQNEEHVISSRKNLNQHRNSQDMNHHGVQSKGSSVEAGNRTPVVDNGQRYSVNNGRGGRKSDSQGVALSPSPSKKPKLQGVGNEEEMRDVERSLEPDTKQYLEPEQYVDQDVSTQHSENLEYNEQDDMTGAEEEKSKYFSTEDDILEEAPGSVFSLYDEDVGSSVVSDQYDMGIFSDNDQSQSGFDGNLSLDLNNASFPDQDVGDRAGFFNFNTGQDPSMQFNFF</sequence>
<proteinExistence type="predicted"/>
<reference evidence="3" key="1">
    <citation type="submission" date="2025-08" db="UniProtKB">
        <authorList>
            <consortium name="RefSeq"/>
        </authorList>
    </citation>
    <scope>IDENTIFICATION</scope>
</reference>
<dbReference type="AlphaFoldDB" id="A0A1S4EIX1"/>
<accession>A0A1S4EIX1</accession>